<evidence type="ECO:0000259" key="3">
    <source>
        <dbReference type="PROSITE" id="PS50011"/>
    </source>
</evidence>
<evidence type="ECO:0000256" key="1">
    <source>
        <dbReference type="SAM" id="MobiDB-lite"/>
    </source>
</evidence>
<feature type="compositionally biased region" description="Basic and acidic residues" evidence="1">
    <location>
        <begin position="1"/>
        <end position="11"/>
    </location>
</feature>
<gene>
    <name evidence="4" type="ORF">SEMRO_169_G075280.1</name>
</gene>
<keyword evidence="4" id="KW-0808">Transferase</keyword>
<feature type="compositionally biased region" description="Polar residues" evidence="1">
    <location>
        <begin position="193"/>
        <end position="203"/>
    </location>
</feature>
<keyword evidence="2" id="KW-0472">Membrane</keyword>
<organism evidence="4 5">
    <name type="scientific">Seminavis robusta</name>
    <dbReference type="NCBI Taxonomy" id="568900"/>
    <lineage>
        <taxon>Eukaryota</taxon>
        <taxon>Sar</taxon>
        <taxon>Stramenopiles</taxon>
        <taxon>Ochrophyta</taxon>
        <taxon>Bacillariophyta</taxon>
        <taxon>Bacillariophyceae</taxon>
        <taxon>Bacillariophycidae</taxon>
        <taxon>Naviculales</taxon>
        <taxon>Naviculaceae</taxon>
        <taxon>Seminavis</taxon>
    </lineage>
</organism>
<evidence type="ECO:0000313" key="5">
    <source>
        <dbReference type="Proteomes" id="UP001153069"/>
    </source>
</evidence>
<dbReference type="PANTHER" id="PTHR44329">
    <property type="entry name" value="SERINE/THREONINE-PROTEIN KINASE TNNI3K-RELATED"/>
    <property type="match status" value="1"/>
</dbReference>
<dbReference type="SUPFAM" id="SSF56112">
    <property type="entry name" value="Protein kinase-like (PK-like)"/>
    <property type="match status" value="1"/>
</dbReference>
<dbReference type="Gene3D" id="1.10.510.10">
    <property type="entry name" value="Transferase(Phosphotransferase) domain 1"/>
    <property type="match status" value="1"/>
</dbReference>
<feature type="domain" description="Protein kinase" evidence="3">
    <location>
        <begin position="279"/>
        <end position="583"/>
    </location>
</feature>
<sequence>MQRRSFSEGSRKSSISTRPLVPQSSVNTPKGSNKKRNHAHGSFFSPSTIFAGCTIAALLFLIIETRLYASTVQEGEPKLFASHLPLPTKSLPDDKPRIPSEIEPPRVIRAPYGNTPEKFPPRVVDYDVPPRMELRRTKLILLDNQEDTGETILGKLSLKDRQIQNQVRNTTNTTQDDEDGGVEDKDAVESDGISKTTEETGTQECVPMAEWQKSLPVNCNAMHELDMLASIINAQGNSNGKKHRLTTNVTQQDPNTSNNIPVFSRSLGHGAIRNQTWNESQLKFLGQGWFRAAWKLDRQLPEQFQDEKDSLGETLVLKMLRPERDFTAEFYELHRIDAVAMERLSHSKFVLDVYGYCGQSALNEYANFRIPELSSLEKFDRQLRGKNFPRINQMKLKLAIGVATGVAHLHEVPADLVTSDGNHATMAHYDINPRNVAIVKGGMPKLNDFNVAHFLKWNVRTNQTCGFESRLHEPWWRAPEEVSLNATQTLTEAVDVWSLGNLLFHILTTHSPRGKMKPYRMEAVRQDVLQGIPPALPKEFATSKDPAVAAFRKAMEMCFKKDPKERSSSREVSNTLLEAYHYLQTDTEVKKNKKKHVI</sequence>
<feature type="region of interest" description="Disordered" evidence="1">
    <location>
        <begin position="1"/>
        <end position="39"/>
    </location>
</feature>
<reference evidence="4" key="1">
    <citation type="submission" date="2020-06" db="EMBL/GenBank/DDBJ databases">
        <authorList>
            <consortium name="Plant Systems Biology data submission"/>
        </authorList>
    </citation>
    <scope>NUCLEOTIDE SEQUENCE</scope>
    <source>
        <strain evidence="4">D6</strain>
    </source>
</reference>
<dbReference type="InterPro" id="IPR000719">
    <property type="entry name" value="Prot_kinase_dom"/>
</dbReference>
<feature type="region of interest" description="Disordered" evidence="1">
    <location>
        <begin position="167"/>
        <end position="203"/>
    </location>
</feature>
<proteinExistence type="predicted"/>
<dbReference type="Pfam" id="PF00069">
    <property type="entry name" value="Pkinase"/>
    <property type="match status" value="1"/>
</dbReference>
<dbReference type="EMBL" id="CAICTM010000168">
    <property type="protein sequence ID" value="CAB9503569.1"/>
    <property type="molecule type" value="Genomic_DNA"/>
</dbReference>
<dbReference type="Proteomes" id="UP001153069">
    <property type="component" value="Unassembled WGS sequence"/>
</dbReference>
<dbReference type="OrthoDB" id="41771at2759"/>
<keyword evidence="5" id="KW-1185">Reference proteome</keyword>
<accession>A0A9N8DPJ7</accession>
<feature type="transmembrane region" description="Helical" evidence="2">
    <location>
        <begin position="43"/>
        <end position="63"/>
    </location>
</feature>
<keyword evidence="2" id="KW-1133">Transmembrane helix</keyword>
<comment type="caution">
    <text evidence="4">The sequence shown here is derived from an EMBL/GenBank/DDBJ whole genome shotgun (WGS) entry which is preliminary data.</text>
</comment>
<dbReference type="InterPro" id="IPR011009">
    <property type="entry name" value="Kinase-like_dom_sf"/>
</dbReference>
<name>A0A9N8DPJ7_9STRA</name>
<dbReference type="InterPro" id="IPR051681">
    <property type="entry name" value="Ser/Thr_Kinases-Pseudokinases"/>
</dbReference>
<evidence type="ECO:0000256" key="2">
    <source>
        <dbReference type="SAM" id="Phobius"/>
    </source>
</evidence>
<dbReference type="AlphaFoldDB" id="A0A9N8DPJ7"/>
<keyword evidence="2" id="KW-0812">Transmembrane</keyword>
<dbReference type="GO" id="GO:0005524">
    <property type="term" value="F:ATP binding"/>
    <property type="evidence" value="ECO:0007669"/>
    <property type="project" value="InterPro"/>
</dbReference>
<dbReference type="GO" id="GO:0004674">
    <property type="term" value="F:protein serine/threonine kinase activity"/>
    <property type="evidence" value="ECO:0007669"/>
    <property type="project" value="TreeGrafter"/>
</dbReference>
<dbReference type="PANTHER" id="PTHR44329:SF214">
    <property type="entry name" value="PROTEIN KINASE DOMAIN-CONTAINING PROTEIN"/>
    <property type="match status" value="1"/>
</dbReference>
<protein>
    <submittedName>
        <fullName evidence="4">Probable serine/threonine-protein kinase</fullName>
    </submittedName>
</protein>
<keyword evidence="4" id="KW-0418">Kinase</keyword>
<feature type="compositionally biased region" description="Polar residues" evidence="1">
    <location>
        <begin position="12"/>
        <end position="31"/>
    </location>
</feature>
<evidence type="ECO:0000313" key="4">
    <source>
        <dbReference type="EMBL" id="CAB9503569.1"/>
    </source>
</evidence>
<dbReference type="PROSITE" id="PS50011">
    <property type="entry name" value="PROTEIN_KINASE_DOM"/>
    <property type="match status" value="1"/>
</dbReference>